<gene>
    <name evidence="2" type="ORF">B0H17DRAFT_1140783</name>
</gene>
<accession>A0AAD7D189</accession>
<proteinExistence type="predicted"/>
<organism evidence="2 3">
    <name type="scientific">Mycena rosella</name>
    <name type="common">Pink bonnet</name>
    <name type="synonym">Agaricus rosellus</name>
    <dbReference type="NCBI Taxonomy" id="1033263"/>
    <lineage>
        <taxon>Eukaryota</taxon>
        <taxon>Fungi</taxon>
        <taxon>Dikarya</taxon>
        <taxon>Basidiomycota</taxon>
        <taxon>Agaricomycotina</taxon>
        <taxon>Agaricomycetes</taxon>
        <taxon>Agaricomycetidae</taxon>
        <taxon>Agaricales</taxon>
        <taxon>Marasmiineae</taxon>
        <taxon>Mycenaceae</taxon>
        <taxon>Mycena</taxon>
    </lineage>
</organism>
<evidence type="ECO:0000313" key="3">
    <source>
        <dbReference type="Proteomes" id="UP001221757"/>
    </source>
</evidence>
<reference evidence="2" key="1">
    <citation type="submission" date="2023-03" db="EMBL/GenBank/DDBJ databases">
        <title>Massive genome expansion in bonnet fungi (Mycena s.s.) driven by repeated elements and novel gene families across ecological guilds.</title>
        <authorList>
            <consortium name="Lawrence Berkeley National Laboratory"/>
            <person name="Harder C.B."/>
            <person name="Miyauchi S."/>
            <person name="Viragh M."/>
            <person name="Kuo A."/>
            <person name="Thoen E."/>
            <person name="Andreopoulos B."/>
            <person name="Lu D."/>
            <person name="Skrede I."/>
            <person name="Drula E."/>
            <person name="Henrissat B."/>
            <person name="Morin E."/>
            <person name="Kohler A."/>
            <person name="Barry K."/>
            <person name="LaButti K."/>
            <person name="Morin E."/>
            <person name="Salamov A."/>
            <person name="Lipzen A."/>
            <person name="Mereny Z."/>
            <person name="Hegedus B."/>
            <person name="Baldrian P."/>
            <person name="Stursova M."/>
            <person name="Weitz H."/>
            <person name="Taylor A."/>
            <person name="Grigoriev I.V."/>
            <person name="Nagy L.G."/>
            <person name="Martin F."/>
            <person name="Kauserud H."/>
        </authorList>
    </citation>
    <scope>NUCLEOTIDE SEQUENCE</scope>
    <source>
        <strain evidence="2">CBHHK067</strain>
    </source>
</reference>
<name>A0AAD7D189_MYCRO</name>
<protein>
    <submittedName>
        <fullName evidence="2">Uncharacterized protein</fullName>
    </submittedName>
</protein>
<feature type="compositionally biased region" description="Polar residues" evidence="1">
    <location>
        <begin position="1"/>
        <end position="11"/>
    </location>
</feature>
<comment type="caution">
    <text evidence="2">The sequence shown here is derived from an EMBL/GenBank/DDBJ whole genome shotgun (WGS) entry which is preliminary data.</text>
</comment>
<dbReference type="AlphaFoldDB" id="A0AAD7D189"/>
<sequence>MLNIGQYTSDAPSLKRPRDMGEAPNPSEGLTVSDGSEASPGVRPDAGTSRKNPLSVTQQIQALEFSVRKTDHLFSLPLHTADLGRLPIYGSFDYNFTFQPNDIRSQSSFHMDSQYDQLEPIEPEFRIDAFEAPSATGHSPLGFGISERTLTFLMQVQKSPHRSVERRPAERRYRWTPHSIFHQALSA</sequence>
<feature type="region of interest" description="Disordered" evidence="1">
    <location>
        <begin position="1"/>
        <end position="55"/>
    </location>
</feature>
<dbReference type="EMBL" id="JARKIE010000159">
    <property type="protein sequence ID" value="KAJ7674133.1"/>
    <property type="molecule type" value="Genomic_DNA"/>
</dbReference>
<dbReference type="Proteomes" id="UP001221757">
    <property type="component" value="Unassembled WGS sequence"/>
</dbReference>
<evidence type="ECO:0000313" key="2">
    <source>
        <dbReference type="EMBL" id="KAJ7674133.1"/>
    </source>
</evidence>
<keyword evidence="3" id="KW-1185">Reference proteome</keyword>
<evidence type="ECO:0000256" key="1">
    <source>
        <dbReference type="SAM" id="MobiDB-lite"/>
    </source>
</evidence>